<dbReference type="AlphaFoldDB" id="A0AAR2JX13"/>
<dbReference type="PANTHER" id="PTHR43544:SF33">
    <property type="entry name" value="C-FACTOR"/>
    <property type="match status" value="1"/>
</dbReference>
<dbReference type="PANTHER" id="PTHR43544">
    <property type="entry name" value="SHORT-CHAIN DEHYDROGENASE/REDUCTASE"/>
    <property type="match status" value="1"/>
</dbReference>
<dbReference type="GeneTree" id="ENSGT00940000166017"/>
<comment type="similarity">
    <text evidence="1">Belongs to the short-chain dehydrogenases/reductases (SDR) family.</text>
</comment>
<dbReference type="Gene3D" id="3.40.50.720">
    <property type="entry name" value="NAD(P)-binding Rossmann-like Domain"/>
    <property type="match status" value="1"/>
</dbReference>
<dbReference type="InterPro" id="IPR036291">
    <property type="entry name" value="NAD(P)-bd_dom_sf"/>
</dbReference>
<dbReference type="GO" id="GO:0016491">
    <property type="term" value="F:oxidoreductase activity"/>
    <property type="evidence" value="ECO:0007669"/>
    <property type="project" value="TreeGrafter"/>
</dbReference>
<dbReference type="SUPFAM" id="SSF51735">
    <property type="entry name" value="NAD(P)-binding Rossmann-fold domains"/>
    <property type="match status" value="1"/>
</dbReference>
<name>A0AAR2JX13_PYGNA</name>
<organism evidence="2 3">
    <name type="scientific">Pygocentrus nattereri</name>
    <name type="common">Red-bellied piranha</name>
    <dbReference type="NCBI Taxonomy" id="42514"/>
    <lineage>
        <taxon>Eukaryota</taxon>
        <taxon>Metazoa</taxon>
        <taxon>Chordata</taxon>
        <taxon>Craniata</taxon>
        <taxon>Vertebrata</taxon>
        <taxon>Euteleostomi</taxon>
        <taxon>Actinopterygii</taxon>
        <taxon>Neopterygii</taxon>
        <taxon>Teleostei</taxon>
        <taxon>Ostariophysi</taxon>
        <taxon>Characiformes</taxon>
        <taxon>Characoidei</taxon>
        <taxon>Pygocentrus</taxon>
    </lineage>
</organism>
<sequence length="262" mass="28105">MTSHESVICNSVLVTGSNRGIGLELVCQLAGSPSPPTLIFAGCRDPAGPRAQELRVLAQKHKDVITIIQLDTSSPDSISQAAKIVGSKLKDGSLNLIINNAGVNVHLELSNTGDKEMVDTYRTNVVGPMFVAKDFLPYLRMAASQAADQTSMSCRRAAVINVSTLVSSIQKCPETFAMAPMYAYRISKAALNMLTKCLAEDFKKDGILVMAIHPGWVRTDMGGQEAPVLPVDSVKGMLKVISSLTEEDSGTLLDWEGNGIPW</sequence>
<dbReference type="PRINTS" id="PR00081">
    <property type="entry name" value="GDHRDH"/>
</dbReference>
<keyword evidence="3" id="KW-1185">Reference proteome</keyword>
<dbReference type="GO" id="GO:0005737">
    <property type="term" value="C:cytoplasm"/>
    <property type="evidence" value="ECO:0007669"/>
    <property type="project" value="TreeGrafter"/>
</dbReference>
<reference evidence="2" key="3">
    <citation type="submission" date="2025-09" db="UniProtKB">
        <authorList>
            <consortium name="Ensembl"/>
        </authorList>
    </citation>
    <scope>IDENTIFICATION</scope>
</reference>
<evidence type="ECO:0000256" key="1">
    <source>
        <dbReference type="RuleBase" id="RU000363"/>
    </source>
</evidence>
<dbReference type="CDD" id="cd05325">
    <property type="entry name" value="carb_red_sniffer_like_SDR_c"/>
    <property type="match status" value="1"/>
</dbReference>
<evidence type="ECO:0000313" key="2">
    <source>
        <dbReference type="Ensembl" id="ENSPNAP00000054401.1"/>
    </source>
</evidence>
<evidence type="ECO:0000313" key="3">
    <source>
        <dbReference type="Proteomes" id="UP001501920"/>
    </source>
</evidence>
<dbReference type="Ensembl" id="ENSPNAT00000082326.1">
    <property type="protein sequence ID" value="ENSPNAP00000054401.1"/>
    <property type="gene ID" value="ENSPNAG00000017650.2"/>
</dbReference>
<accession>A0AAR2JX13</accession>
<dbReference type="Proteomes" id="UP001501920">
    <property type="component" value="Chromosome 7"/>
</dbReference>
<protein>
    <submittedName>
        <fullName evidence="2">Si:ch73-186j5.2</fullName>
    </submittedName>
</protein>
<reference evidence="2 3" key="1">
    <citation type="submission" date="2020-10" db="EMBL/GenBank/DDBJ databases">
        <title>Pygocentrus nattereri (red-bellied piranha) genome, fPygNat1, primary haplotype.</title>
        <authorList>
            <person name="Myers G."/>
            <person name="Meyer A."/>
            <person name="Karagic N."/>
            <person name="Pippel M."/>
            <person name="Winkler S."/>
            <person name="Tracey A."/>
            <person name="Wood J."/>
            <person name="Formenti G."/>
            <person name="Howe K."/>
            <person name="Fedrigo O."/>
            <person name="Jarvis E.D."/>
        </authorList>
    </citation>
    <scope>NUCLEOTIDE SEQUENCE [LARGE SCALE GENOMIC DNA]</scope>
</reference>
<dbReference type="Pfam" id="PF00106">
    <property type="entry name" value="adh_short"/>
    <property type="match status" value="1"/>
</dbReference>
<dbReference type="PRINTS" id="PR00080">
    <property type="entry name" value="SDRFAMILY"/>
</dbReference>
<dbReference type="InterPro" id="IPR051468">
    <property type="entry name" value="Fungal_SecMetab_SDRs"/>
</dbReference>
<dbReference type="InterPro" id="IPR002347">
    <property type="entry name" value="SDR_fam"/>
</dbReference>
<proteinExistence type="inferred from homology"/>
<reference evidence="2" key="2">
    <citation type="submission" date="2025-08" db="UniProtKB">
        <authorList>
            <consortium name="Ensembl"/>
        </authorList>
    </citation>
    <scope>IDENTIFICATION</scope>
</reference>